<reference evidence="12" key="1">
    <citation type="journal article" date="2019" name="Int. J. Syst. Evol. Microbiol.">
        <title>The Global Catalogue of Microorganisms (GCM) 10K type strain sequencing project: providing services to taxonomists for standard genome sequencing and annotation.</title>
        <authorList>
            <consortium name="The Broad Institute Genomics Platform"/>
            <consortium name="The Broad Institute Genome Sequencing Center for Infectious Disease"/>
            <person name="Wu L."/>
            <person name="Ma J."/>
        </authorList>
    </citation>
    <scope>NUCLEOTIDE SEQUENCE [LARGE SCALE GENOMIC DNA]</scope>
    <source>
        <strain evidence="12">GH52</strain>
    </source>
</reference>
<dbReference type="PANTHER" id="PTHR43547:SF2">
    <property type="entry name" value="HYBRID SIGNAL TRANSDUCTION HISTIDINE KINASE C"/>
    <property type="match status" value="1"/>
</dbReference>
<accession>A0ABW4YIN3</accession>
<keyword evidence="9" id="KW-0472">Membrane</keyword>
<keyword evidence="7 11" id="KW-0067">ATP-binding</keyword>
<comment type="catalytic activity">
    <reaction evidence="1">
        <text>ATP + protein L-histidine = ADP + protein N-phospho-L-histidine.</text>
        <dbReference type="EC" id="2.7.13.3"/>
    </reaction>
</comment>
<dbReference type="Proteomes" id="UP001597362">
    <property type="component" value="Unassembled WGS sequence"/>
</dbReference>
<evidence type="ECO:0000256" key="1">
    <source>
        <dbReference type="ARBA" id="ARBA00000085"/>
    </source>
</evidence>
<dbReference type="Pfam" id="PF02518">
    <property type="entry name" value="HATPase_c"/>
    <property type="match status" value="1"/>
</dbReference>
<proteinExistence type="predicted"/>
<evidence type="ECO:0000256" key="8">
    <source>
        <dbReference type="ARBA" id="ARBA00023012"/>
    </source>
</evidence>
<dbReference type="Gene3D" id="3.30.565.10">
    <property type="entry name" value="Histidine kinase-like ATPase, C-terminal domain"/>
    <property type="match status" value="1"/>
</dbReference>
<feature type="transmembrane region" description="Helical" evidence="9">
    <location>
        <begin position="177"/>
        <end position="202"/>
    </location>
</feature>
<keyword evidence="4" id="KW-0808">Transferase</keyword>
<gene>
    <name evidence="11" type="ORF">ACFSJH_07695</name>
</gene>
<dbReference type="InterPro" id="IPR003594">
    <property type="entry name" value="HATPase_dom"/>
</dbReference>
<evidence type="ECO:0000313" key="12">
    <source>
        <dbReference type="Proteomes" id="UP001597362"/>
    </source>
</evidence>
<keyword evidence="9" id="KW-1133">Transmembrane helix</keyword>
<protein>
    <recommendedName>
        <fullName evidence="2">histidine kinase</fullName>
        <ecNumber evidence="2">2.7.13.3</ecNumber>
    </recommendedName>
</protein>
<feature type="transmembrane region" description="Helical" evidence="9">
    <location>
        <begin position="59"/>
        <end position="75"/>
    </location>
</feature>
<evidence type="ECO:0000256" key="7">
    <source>
        <dbReference type="ARBA" id="ARBA00022840"/>
    </source>
</evidence>
<comment type="caution">
    <text evidence="11">The sequence shown here is derived from an EMBL/GenBank/DDBJ whole genome shotgun (WGS) entry which is preliminary data.</text>
</comment>
<dbReference type="PANTHER" id="PTHR43547">
    <property type="entry name" value="TWO-COMPONENT HISTIDINE KINASE"/>
    <property type="match status" value="1"/>
</dbReference>
<keyword evidence="8" id="KW-0902">Two-component regulatory system</keyword>
<evidence type="ECO:0000256" key="3">
    <source>
        <dbReference type="ARBA" id="ARBA00022553"/>
    </source>
</evidence>
<evidence type="ECO:0000256" key="4">
    <source>
        <dbReference type="ARBA" id="ARBA00022679"/>
    </source>
</evidence>
<dbReference type="EC" id="2.7.13.3" evidence="2"/>
<feature type="transmembrane region" description="Helical" evidence="9">
    <location>
        <begin position="148"/>
        <end position="171"/>
    </location>
</feature>
<evidence type="ECO:0000313" key="11">
    <source>
        <dbReference type="EMBL" id="MFD2115610.1"/>
    </source>
</evidence>
<dbReference type="EMBL" id="JBHUHO010000020">
    <property type="protein sequence ID" value="MFD2115610.1"/>
    <property type="molecule type" value="Genomic_DNA"/>
</dbReference>
<name>A0ABW4YIN3_9BACL</name>
<dbReference type="SMART" id="SM00387">
    <property type="entry name" value="HATPase_c"/>
    <property type="match status" value="1"/>
</dbReference>
<feature type="transmembrane region" description="Helical" evidence="9">
    <location>
        <begin position="113"/>
        <end position="136"/>
    </location>
</feature>
<feature type="domain" description="Histidine kinase" evidence="10">
    <location>
        <begin position="226"/>
        <end position="435"/>
    </location>
</feature>
<keyword evidence="3" id="KW-0597">Phosphoprotein</keyword>
<keyword evidence="6" id="KW-0418">Kinase</keyword>
<evidence type="ECO:0000256" key="2">
    <source>
        <dbReference type="ARBA" id="ARBA00012438"/>
    </source>
</evidence>
<sequence length="443" mass="50520">MLYYFFALLTASIILLLNNFRSETNRWAAFFLCSASIGGLSDFLLNLEWMGWSQAVQFLNHTLTPYGVLIFSIVYSERFPRSRTRLYLKWLLLIPVVVMLVVTLFSSDLRIDFRFLLVWVAPYYLLSCYLLLFSLWKERDRRRRRNRFIATVIIVPTLLAVLVLINIGNVIAPGYDFFRYVSLFIVYSLIVALLCTFVYGVLGVKLRFERDPLESTMKVVSTGVTLLNHTIKNEIGKIAISTENLKHIAPDRTDESAQHLQIISNASDHMLAMVTRIHSQTQNIVLREQPCELEVLVDECLMQHQQLFDSQGISIKKTYFCKPIILGDAVHLKEVIGNLLKNAQEAMSQGGMIEVRLDTMKKGVYLSIQDSGKGIPADQLVFVVDPFYSTKHNAQNFGLGLSYAHNVMNKSGGSMEVASREGSGTLITLYFPRKKVFQWNRGE</sequence>
<dbReference type="PRINTS" id="PR00344">
    <property type="entry name" value="BCTRLSENSOR"/>
</dbReference>
<keyword evidence="12" id="KW-1185">Reference proteome</keyword>
<evidence type="ECO:0000259" key="10">
    <source>
        <dbReference type="PROSITE" id="PS50109"/>
    </source>
</evidence>
<evidence type="ECO:0000256" key="9">
    <source>
        <dbReference type="SAM" id="Phobius"/>
    </source>
</evidence>
<keyword evidence="9" id="KW-0812">Transmembrane</keyword>
<dbReference type="PROSITE" id="PS50109">
    <property type="entry name" value="HIS_KIN"/>
    <property type="match status" value="1"/>
</dbReference>
<feature type="transmembrane region" description="Helical" evidence="9">
    <location>
        <begin position="87"/>
        <end position="107"/>
    </location>
</feature>
<dbReference type="GO" id="GO:0005524">
    <property type="term" value="F:ATP binding"/>
    <property type="evidence" value="ECO:0007669"/>
    <property type="project" value="UniProtKB-KW"/>
</dbReference>
<organism evidence="11 12">
    <name type="scientific">Paenibacillus yanchengensis</name>
    <dbReference type="NCBI Taxonomy" id="2035833"/>
    <lineage>
        <taxon>Bacteria</taxon>
        <taxon>Bacillati</taxon>
        <taxon>Bacillota</taxon>
        <taxon>Bacilli</taxon>
        <taxon>Bacillales</taxon>
        <taxon>Paenibacillaceae</taxon>
        <taxon>Paenibacillus</taxon>
    </lineage>
</organism>
<dbReference type="InterPro" id="IPR005467">
    <property type="entry name" value="His_kinase_dom"/>
</dbReference>
<evidence type="ECO:0000256" key="5">
    <source>
        <dbReference type="ARBA" id="ARBA00022741"/>
    </source>
</evidence>
<evidence type="ECO:0000256" key="6">
    <source>
        <dbReference type="ARBA" id="ARBA00022777"/>
    </source>
</evidence>
<dbReference type="CDD" id="cd00075">
    <property type="entry name" value="HATPase"/>
    <property type="match status" value="1"/>
</dbReference>
<keyword evidence="5" id="KW-0547">Nucleotide-binding</keyword>
<dbReference type="InterPro" id="IPR036890">
    <property type="entry name" value="HATPase_C_sf"/>
</dbReference>
<dbReference type="SUPFAM" id="SSF55874">
    <property type="entry name" value="ATPase domain of HSP90 chaperone/DNA topoisomerase II/histidine kinase"/>
    <property type="match status" value="1"/>
</dbReference>
<dbReference type="InterPro" id="IPR004358">
    <property type="entry name" value="Sig_transdc_His_kin-like_C"/>
</dbReference>
<dbReference type="RefSeq" id="WP_377770924.1">
    <property type="nucleotide sequence ID" value="NZ_JBHUHO010000020.1"/>
</dbReference>